<sequence>MGNRENPTLVIGVDFGMTCTGVAFSQAPRWSDPKTFQQWTSIISELANKVPSRLAYNKATRKLQAWGLYCPDHDPSLDLQELFKLNLDPDYVDPYEFAPTTEQARVWYVDYLNCVRQHLVYHFASRIPQWNSMAVEWVFSVPTTWRNPKMVADIDSLIKIAGFGSDGPSHSARVTLNEAEAAAIAVARQHLQHEDVLMVCDAGGGTSDVSVLKLRSQAGAATRLDPLLPVEGGWFGSALIDMSAQQLIMSRLENIIQYLQMSPQETAQIMIEGRFERFKCSFGGDGTDIPTLPLMIPGLVPSSNFPELGIVDSCMIITREELQNMFDQQVRGIIDIMDSQLMKLQQLYPHENVSFLVLSGGLGASPYLRNRILSHFSQETNHPNARSIRVLLAEQPQLAVAHGLVADRVQMITQGVTAVQERPSRMSYGVVCDQVYKEEDHVGEHVVKDPRDGKRWAKAQIEWIIKQGDKVPTEGIAKEFRAKIQQSQLNRPWTAQVVMSAYPPSHLPRSMGHAGVLTLCIVESSLAGVQMKVKNQHWWSSKKKHRMAEFDLKVMPGSAALTFQLWSSGKMISREQENLAIIWDEKIPV</sequence>
<dbReference type="Proteomes" id="UP000799757">
    <property type="component" value="Unassembled WGS sequence"/>
</dbReference>
<protein>
    <recommendedName>
        <fullName evidence="5">Actin-like ATPase domain-containing protein</fullName>
    </recommendedName>
</protein>
<accession>A0A6A6XX36</accession>
<proteinExistence type="predicted"/>
<dbReference type="Gene3D" id="3.90.640.10">
    <property type="entry name" value="Actin, Chain A, domain 4"/>
    <property type="match status" value="1"/>
</dbReference>
<gene>
    <name evidence="3" type="ORF">K505DRAFT_291585</name>
</gene>
<organism evidence="3 4">
    <name type="scientific">Melanomma pulvis-pyrius CBS 109.77</name>
    <dbReference type="NCBI Taxonomy" id="1314802"/>
    <lineage>
        <taxon>Eukaryota</taxon>
        <taxon>Fungi</taxon>
        <taxon>Dikarya</taxon>
        <taxon>Ascomycota</taxon>
        <taxon>Pezizomycotina</taxon>
        <taxon>Dothideomycetes</taxon>
        <taxon>Pleosporomycetidae</taxon>
        <taxon>Pleosporales</taxon>
        <taxon>Melanommataceae</taxon>
        <taxon>Melanomma</taxon>
    </lineage>
</organism>
<keyword evidence="1" id="KW-0547">Nucleotide-binding</keyword>
<dbReference type="Pfam" id="PF00012">
    <property type="entry name" value="HSP70"/>
    <property type="match status" value="1"/>
</dbReference>
<evidence type="ECO:0000313" key="4">
    <source>
        <dbReference type="Proteomes" id="UP000799757"/>
    </source>
</evidence>
<dbReference type="Gene3D" id="3.30.420.40">
    <property type="match status" value="2"/>
</dbReference>
<reference evidence="3" key="1">
    <citation type="journal article" date="2020" name="Stud. Mycol.">
        <title>101 Dothideomycetes genomes: a test case for predicting lifestyles and emergence of pathogens.</title>
        <authorList>
            <person name="Haridas S."/>
            <person name="Albert R."/>
            <person name="Binder M."/>
            <person name="Bloem J."/>
            <person name="Labutti K."/>
            <person name="Salamov A."/>
            <person name="Andreopoulos B."/>
            <person name="Baker S."/>
            <person name="Barry K."/>
            <person name="Bills G."/>
            <person name="Bluhm B."/>
            <person name="Cannon C."/>
            <person name="Castanera R."/>
            <person name="Culley D."/>
            <person name="Daum C."/>
            <person name="Ezra D."/>
            <person name="Gonzalez J."/>
            <person name="Henrissat B."/>
            <person name="Kuo A."/>
            <person name="Liang C."/>
            <person name="Lipzen A."/>
            <person name="Lutzoni F."/>
            <person name="Magnuson J."/>
            <person name="Mondo S."/>
            <person name="Nolan M."/>
            <person name="Ohm R."/>
            <person name="Pangilinan J."/>
            <person name="Park H.-J."/>
            <person name="Ramirez L."/>
            <person name="Alfaro M."/>
            <person name="Sun H."/>
            <person name="Tritt A."/>
            <person name="Yoshinaga Y."/>
            <person name="Zwiers L.-H."/>
            <person name="Turgeon B."/>
            <person name="Goodwin S."/>
            <person name="Spatafora J."/>
            <person name="Crous P."/>
            <person name="Grigoriev I."/>
        </authorList>
    </citation>
    <scope>NUCLEOTIDE SEQUENCE</scope>
    <source>
        <strain evidence="3">CBS 109.77</strain>
    </source>
</reference>
<dbReference type="AlphaFoldDB" id="A0A6A6XX36"/>
<evidence type="ECO:0008006" key="5">
    <source>
        <dbReference type="Google" id="ProtNLM"/>
    </source>
</evidence>
<keyword evidence="2" id="KW-0067">ATP-binding</keyword>
<dbReference type="SUPFAM" id="SSF53067">
    <property type="entry name" value="Actin-like ATPase domain"/>
    <property type="match status" value="2"/>
</dbReference>
<dbReference type="PANTHER" id="PTHR42749">
    <property type="entry name" value="CELL SHAPE-DETERMINING PROTEIN MREB"/>
    <property type="match status" value="1"/>
</dbReference>
<dbReference type="GO" id="GO:0140662">
    <property type="term" value="F:ATP-dependent protein folding chaperone"/>
    <property type="evidence" value="ECO:0007669"/>
    <property type="project" value="InterPro"/>
</dbReference>
<keyword evidence="4" id="KW-1185">Reference proteome</keyword>
<name>A0A6A6XX36_9PLEO</name>
<dbReference type="CDD" id="cd10170">
    <property type="entry name" value="ASKHA_NBD_HSP70"/>
    <property type="match status" value="1"/>
</dbReference>
<evidence type="ECO:0000256" key="1">
    <source>
        <dbReference type="ARBA" id="ARBA00022741"/>
    </source>
</evidence>
<dbReference type="OrthoDB" id="2394218at2759"/>
<dbReference type="EMBL" id="MU001739">
    <property type="protein sequence ID" value="KAF2801082.1"/>
    <property type="molecule type" value="Genomic_DNA"/>
</dbReference>
<dbReference type="InterPro" id="IPR043129">
    <property type="entry name" value="ATPase_NBD"/>
</dbReference>
<dbReference type="PANTHER" id="PTHR42749:SF1">
    <property type="entry name" value="CELL SHAPE-DETERMINING PROTEIN MREB"/>
    <property type="match status" value="1"/>
</dbReference>
<evidence type="ECO:0000313" key="3">
    <source>
        <dbReference type="EMBL" id="KAF2801082.1"/>
    </source>
</evidence>
<dbReference type="GO" id="GO:0005524">
    <property type="term" value="F:ATP binding"/>
    <property type="evidence" value="ECO:0007669"/>
    <property type="project" value="UniProtKB-KW"/>
</dbReference>
<evidence type="ECO:0000256" key="2">
    <source>
        <dbReference type="ARBA" id="ARBA00022840"/>
    </source>
</evidence>
<dbReference type="InterPro" id="IPR013126">
    <property type="entry name" value="Hsp_70_fam"/>
</dbReference>